<organism evidence="3 4">
    <name type="scientific">Cladophialophora psammophila CBS 110553</name>
    <dbReference type="NCBI Taxonomy" id="1182543"/>
    <lineage>
        <taxon>Eukaryota</taxon>
        <taxon>Fungi</taxon>
        <taxon>Dikarya</taxon>
        <taxon>Ascomycota</taxon>
        <taxon>Pezizomycotina</taxon>
        <taxon>Eurotiomycetes</taxon>
        <taxon>Chaetothyriomycetidae</taxon>
        <taxon>Chaetothyriales</taxon>
        <taxon>Herpotrichiellaceae</taxon>
        <taxon>Cladophialophora</taxon>
    </lineage>
</organism>
<feature type="compositionally biased region" description="Basic and acidic residues" evidence="2">
    <location>
        <begin position="451"/>
        <end position="461"/>
    </location>
</feature>
<keyword evidence="1" id="KW-0175">Coiled coil</keyword>
<evidence type="ECO:0000313" key="3">
    <source>
        <dbReference type="EMBL" id="EXJ69127.1"/>
    </source>
</evidence>
<evidence type="ECO:0000256" key="2">
    <source>
        <dbReference type="SAM" id="MobiDB-lite"/>
    </source>
</evidence>
<dbReference type="eggNOG" id="ENOG502T516">
    <property type="taxonomic scope" value="Eukaryota"/>
</dbReference>
<dbReference type="GeneID" id="19192764"/>
<reference evidence="3 4" key="1">
    <citation type="submission" date="2013-03" db="EMBL/GenBank/DDBJ databases">
        <title>The Genome Sequence of Cladophialophora psammophila CBS 110553.</title>
        <authorList>
            <consortium name="The Broad Institute Genomics Platform"/>
            <person name="Cuomo C."/>
            <person name="de Hoog S."/>
            <person name="Gorbushina A."/>
            <person name="Walker B."/>
            <person name="Young S.K."/>
            <person name="Zeng Q."/>
            <person name="Gargeya S."/>
            <person name="Fitzgerald M."/>
            <person name="Haas B."/>
            <person name="Abouelleil A."/>
            <person name="Allen A.W."/>
            <person name="Alvarado L."/>
            <person name="Arachchi H.M."/>
            <person name="Berlin A.M."/>
            <person name="Chapman S.B."/>
            <person name="Gainer-Dewar J."/>
            <person name="Goldberg J."/>
            <person name="Griggs A."/>
            <person name="Gujja S."/>
            <person name="Hansen M."/>
            <person name="Howarth C."/>
            <person name="Imamovic A."/>
            <person name="Ireland A."/>
            <person name="Larimer J."/>
            <person name="McCowan C."/>
            <person name="Murphy C."/>
            <person name="Pearson M."/>
            <person name="Poon T.W."/>
            <person name="Priest M."/>
            <person name="Roberts A."/>
            <person name="Saif S."/>
            <person name="Shea T."/>
            <person name="Sisk P."/>
            <person name="Sykes S."/>
            <person name="Wortman J."/>
            <person name="Nusbaum C."/>
            <person name="Birren B."/>
        </authorList>
    </citation>
    <scope>NUCLEOTIDE SEQUENCE [LARGE SCALE GENOMIC DNA]</scope>
    <source>
        <strain evidence="3 4">CBS 110553</strain>
    </source>
</reference>
<accession>W9WLR2</accession>
<feature type="compositionally biased region" description="Basic and acidic residues" evidence="2">
    <location>
        <begin position="481"/>
        <end position="492"/>
    </location>
</feature>
<dbReference type="EMBL" id="AMGX01000012">
    <property type="protein sequence ID" value="EXJ69127.1"/>
    <property type="molecule type" value="Genomic_DNA"/>
</dbReference>
<feature type="region of interest" description="Disordered" evidence="2">
    <location>
        <begin position="411"/>
        <end position="527"/>
    </location>
</feature>
<protein>
    <submittedName>
        <fullName evidence="3">Uncharacterized protein</fullName>
    </submittedName>
</protein>
<feature type="compositionally biased region" description="Polar residues" evidence="2">
    <location>
        <begin position="219"/>
        <end position="229"/>
    </location>
</feature>
<sequence>MSVTPLSDRKAMVNYAIDLLRAHQIRRENVFLHEQLKTCAKELATLRDEVRDLRANQLATVEKEIEPMKVSIDINAKKAFVLMDRHDSQLNEQARELETIRQSHRAMQTETSNIRDSCRKTQEDECAQRATMEKQLEAVRAECENLATAQQQQARRTLASLETLRSGLDSKADVAVIEMLETRVNEFSTRQNAAALVADSVSHISDTLERRCHPLEQGKSVQVQDSQRGNYEGPEPRETTVPDDLDLDANAHTISYAGHCYSEPGQNDSLKMLSPPTVQATQLAEIKTLRQRRFDGWDSYYNQGQKIVEALPRQFEGTIVHNFVNGLFKESHRKQCQQWLDSSGWTWANVTTFGNLCSQLFANNATKAGMDTETLVHPGGIGVVLAAVSKSGRDAGAANCKKSSKGKCRQVTVDVPLRRSQRVADKQGLNTGHAGRQPEPKSIQGSFAHGVEQHKAQESKPENQVGNECSKTQNRPQSDNATDRRAGMRESETAGVKLPEMVGRARPRKGTAVATETRKSHKRKPVGVEVRDYSKRLKSRSKAGDGDDHAISIPQLVPFRGGIVKSVEESSNDEGFLYDGNLSQPSVPMTAGQPRGHRKRRLPLPPPPEIPILPTTDEE</sequence>
<feature type="region of interest" description="Disordered" evidence="2">
    <location>
        <begin position="575"/>
        <end position="619"/>
    </location>
</feature>
<evidence type="ECO:0000256" key="1">
    <source>
        <dbReference type="SAM" id="Coils"/>
    </source>
</evidence>
<evidence type="ECO:0000313" key="4">
    <source>
        <dbReference type="Proteomes" id="UP000019471"/>
    </source>
</evidence>
<feature type="coiled-coil region" evidence="1">
    <location>
        <begin position="83"/>
        <end position="149"/>
    </location>
</feature>
<dbReference type="AlphaFoldDB" id="W9WLR2"/>
<dbReference type="RefSeq" id="XP_007746837.1">
    <property type="nucleotide sequence ID" value="XM_007748647.1"/>
</dbReference>
<comment type="caution">
    <text evidence="3">The sequence shown here is derived from an EMBL/GenBank/DDBJ whole genome shotgun (WGS) entry which is preliminary data.</text>
</comment>
<dbReference type="Proteomes" id="UP000019471">
    <property type="component" value="Unassembled WGS sequence"/>
</dbReference>
<dbReference type="OrthoDB" id="4161562at2759"/>
<feature type="compositionally biased region" description="Polar residues" evidence="2">
    <location>
        <begin position="462"/>
        <end position="480"/>
    </location>
</feature>
<feature type="region of interest" description="Disordered" evidence="2">
    <location>
        <begin position="217"/>
        <end position="243"/>
    </location>
</feature>
<proteinExistence type="predicted"/>
<name>W9WLR2_9EURO</name>
<gene>
    <name evidence="3" type="ORF">A1O5_08062</name>
</gene>
<dbReference type="HOGENOM" id="CLU_032830_0_0_1"/>
<keyword evidence="4" id="KW-1185">Reference proteome</keyword>